<gene>
    <name evidence="1" type="ORF">ENO39_02355</name>
</gene>
<accession>A0A7C2VAP1</accession>
<dbReference type="AlphaFoldDB" id="A0A7C2VAP1"/>
<protein>
    <submittedName>
        <fullName evidence="1">Uncharacterized protein</fullName>
    </submittedName>
</protein>
<dbReference type="Proteomes" id="UP000886076">
    <property type="component" value="Unassembled WGS sequence"/>
</dbReference>
<reference evidence="1" key="1">
    <citation type="journal article" date="2020" name="mSystems">
        <title>Genome- and Community-Level Interaction Insights into Carbon Utilization and Element Cycling Functions of Hydrothermarchaeota in Hydrothermal Sediment.</title>
        <authorList>
            <person name="Zhou Z."/>
            <person name="Liu Y."/>
            <person name="Xu W."/>
            <person name="Pan J."/>
            <person name="Luo Z.H."/>
            <person name="Li M."/>
        </authorList>
    </citation>
    <scope>NUCLEOTIDE SEQUENCE [LARGE SCALE GENOMIC DNA]</scope>
    <source>
        <strain evidence="1">SpSt-1261</strain>
    </source>
</reference>
<dbReference type="RefSeq" id="WP_272985204.1">
    <property type="nucleotide sequence ID" value="NZ_DSFH01000037.1"/>
</dbReference>
<sequence>MKTYKLLIPVILGVALAVVYASVFVYNPVTLSLSPVSNPIQLLAGTNAGSQDLVSGNTITVTPGSDQSSLSITIHPTYQYTDYENIAIIKNTDSQSYNVWISVNNPISGLPSGSHVYLIVNGTIKGDLLTLSSSSPLNLGTLSGGNEYVIGLHVYIPEGSTLPSSASGSLYIIYSPSPETPNSTP</sequence>
<dbReference type="EMBL" id="DSFH01000037">
    <property type="protein sequence ID" value="HEW63886.1"/>
    <property type="molecule type" value="Genomic_DNA"/>
</dbReference>
<organism evidence="1">
    <name type="scientific">Fervidicoccus fontis</name>
    <dbReference type="NCBI Taxonomy" id="683846"/>
    <lineage>
        <taxon>Archaea</taxon>
        <taxon>Thermoproteota</taxon>
        <taxon>Thermoprotei</taxon>
        <taxon>Fervidicoccales</taxon>
        <taxon>Fervidicoccaceae</taxon>
        <taxon>Fervidicoccus</taxon>
    </lineage>
</organism>
<evidence type="ECO:0000313" key="1">
    <source>
        <dbReference type="EMBL" id="HEW63886.1"/>
    </source>
</evidence>
<proteinExistence type="predicted"/>
<comment type="caution">
    <text evidence="1">The sequence shown here is derived from an EMBL/GenBank/DDBJ whole genome shotgun (WGS) entry which is preliminary data.</text>
</comment>
<name>A0A7C2VAP1_9CREN</name>